<gene>
    <name evidence="5" type="ORF">O4J56_10035</name>
</gene>
<dbReference type="RefSeq" id="WP_270685404.1">
    <property type="nucleotide sequence ID" value="NZ_JAQFWQ010000022.1"/>
</dbReference>
<feature type="compositionally biased region" description="Basic and acidic residues" evidence="3">
    <location>
        <begin position="64"/>
        <end position="80"/>
    </location>
</feature>
<dbReference type="Proteomes" id="UP001527866">
    <property type="component" value="Unassembled WGS sequence"/>
</dbReference>
<protein>
    <submittedName>
        <fullName evidence="5">Transglycosylase family protein</fullName>
    </submittedName>
</protein>
<dbReference type="EMBL" id="JAQFWQ010000022">
    <property type="protein sequence ID" value="MDA2810974.1"/>
    <property type="molecule type" value="Genomic_DNA"/>
</dbReference>
<feature type="region of interest" description="Disordered" evidence="3">
    <location>
        <begin position="39"/>
        <end position="147"/>
    </location>
</feature>
<evidence type="ECO:0000256" key="3">
    <source>
        <dbReference type="SAM" id="MobiDB-lite"/>
    </source>
</evidence>
<comment type="caution">
    <text evidence="5">The sequence shown here is derived from an EMBL/GenBank/DDBJ whole genome shotgun (WGS) entry which is preliminary data.</text>
</comment>
<accession>A0ABT4U206</accession>
<dbReference type="InterPro" id="IPR023346">
    <property type="entry name" value="Lysozyme-like_dom_sf"/>
</dbReference>
<organism evidence="5 6">
    <name type="scientific">Nocardiopsis endophytica</name>
    <dbReference type="NCBI Taxonomy" id="3018445"/>
    <lineage>
        <taxon>Bacteria</taxon>
        <taxon>Bacillati</taxon>
        <taxon>Actinomycetota</taxon>
        <taxon>Actinomycetes</taxon>
        <taxon>Streptosporangiales</taxon>
        <taxon>Nocardiopsidaceae</taxon>
        <taxon>Nocardiopsis</taxon>
    </lineage>
</organism>
<dbReference type="CDD" id="cd13925">
    <property type="entry name" value="RPF"/>
    <property type="match status" value="1"/>
</dbReference>
<keyword evidence="2" id="KW-0378">Hydrolase</keyword>
<comment type="similarity">
    <text evidence="1">Belongs to the transglycosylase family. Rpf subfamily.</text>
</comment>
<feature type="domain" description="Resuscitation-promoting factor core lysozyme-like" evidence="4">
    <location>
        <begin position="125"/>
        <end position="201"/>
    </location>
</feature>
<dbReference type="InterPro" id="IPR010618">
    <property type="entry name" value="RPF"/>
</dbReference>
<dbReference type="Gene3D" id="1.10.530.10">
    <property type="match status" value="1"/>
</dbReference>
<dbReference type="Pfam" id="PF06737">
    <property type="entry name" value="Transglycosylas"/>
    <property type="match status" value="1"/>
</dbReference>
<evidence type="ECO:0000259" key="4">
    <source>
        <dbReference type="Pfam" id="PF06737"/>
    </source>
</evidence>
<reference evidence="5 6" key="1">
    <citation type="submission" date="2023-01" db="EMBL/GenBank/DDBJ databases">
        <title>Draft genome sequence of Nocardiopsis sp. RSe5-2 isolated from halophytes.</title>
        <authorList>
            <person name="Duangmal K."/>
            <person name="Chantavorakit T."/>
        </authorList>
    </citation>
    <scope>NUCLEOTIDE SEQUENCE [LARGE SCALE GENOMIC DNA]</scope>
    <source>
        <strain evidence="5 6">RSe5-2</strain>
    </source>
</reference>
<proteinExistence type="inferred from homology"/>
<evidence type="ECO:0000256" key="1">
    <source>
        <dbReference type="ARBA" id="ARBA00010830"/>
    </source>
</evidence>
<dbReference type="SUPFAM" id="SSF53955">
    <property type="entry name" value="Lysozyme-like"/>
    <property type="match status" value="1"/>
</dbReference>
<evidence type="ECO:0000313" key="6">
    <source>
        <dbReference type="Proteomes" id="UP001527866"/>
    </source>
</evidence>
<feature type="compositionally biased region" description="Acidic residues" evidence="3">
    <location>
        <begin position="99"/>
        <end position="109"/>
    </location>
</feature>
<feature type="compositionally biased region" description="Low complexity" evidence="3">
    <location>
        <begin position="81"/>
        <end position="92"/>
    </location>
</feature>
<evidence type="ECO:0000256" key="2">
    <source>
        <dbReference type="ARBA" id="ARBA00022801"/>
    </source>
</evidence>
<keyword evidence="6" id="KW-1185">Reference proteome</keyword>
<name>A0ABT4U206_9ACTN</name>
<sequence>MLLNRISPRLAAGIGAAGLTAGALFAGTMYFAGADTGQVTGAAVQPPPQAGGEDFFAGVEGVSDEQRASAREEAQNRIDEANSAAGASGVASPEKKEEEPEEESSDEGSSDSGGGSAGGDTSADADSLNWPALAQCESGGNPSAVNEAGGYYGLYQFSMQTWQSVGGSGSPAEAPSSEQTMRAKMLYDSVGGNWQSQWPECGRHLFD</sequence>
<evidence type="ECO:0000313" key="5">
    <source>
        <dbReference type="EMBL" id="MDA2810974.1"/>
    </source>
</evidence>